<evidence type="ECO:0000313" key="1">
    <source>
        <dbReference type="EMBL" id="RBP71569.1"/>
    </source>
</evidence>
<evidence type="ECO:0000313" key="2">
    <source>
        <dbReference type="Proteomes" id="UP000253509"/>
    </source>
</evidence>
<gene>
    <name evidence="1" type="ORF">DFO65_105173</name>
</gene>
<name>A0A366IKB0_9MICO</name>
<protein>
    <recommendedName>
        <fullName evidence="3">Gp6-like head-tail connector protein</fullName>
    </recommendedName>
</protein>
<proteinExistence type="predicted"/>
<keyword evidence="2" id="KW-1185">Reference proteome</keyword>
<accession>A0A366IKB0</accession>
<dbReference type="EMBL" id="QNSB01000005">
    <property type="protein sequence ID" value="RBP71569.1"/>
    <property type="molecule type" value="Genomic_DNA"/>
</dbReference>
<organism evidence="1 2">
    <name type="scientific">Brevibacterium celere</name>
    <dbReference type="NCBI Taxonomy" id="225845"/>
    <lineage>
        <taxon>Bacteria</taxon>
        <taxon>Bacillati</taxon>
        <taxon>Actinomycetota</taxon>
        <taxon>Actinomycetes</taxon>
        <taxon>Micrococcales</taxon>
        <taxon>Brevibacteriaceae</taxon>
        <taxon>Brevibacterium</taxon>
    </lineage>
</organism>
<evidence type="ECO:0008006" key="3">
    <source>
        <dbReference type="Google" id="ProtNLM"/>
    </source>
</evidence>
<reference evidence="1 2" key="1">
    <citation type="submission" date="2018-06" db="EMBL/GenBank/DDBJ databases">
        <title>Freshwater and sediment microbial communities from various areas in North America, analyzing microbe dynamics in response to fracking.</title>
        <authorList>
            <person name="Lamendella R."/>
        </authorList>
    </citation>
    <scope>NUCLEOTIDE SEQUENCE [LARGE SCALE GENOMIC DNA]</scope>
    <source>
        <strain evidence="1 2">3b_TX</strain>
    </source>
</reference>
<sequence length="112" mass="12213">MADWQSKPTGAEIATLMNRADDAEAVTLASAYVDVIWEMAKEYTRGEGFSIDGLQAKPSVVSAVKLAVIRVAANPTQVKRFQVGEYSETPTVFEGFTLAELAVLNAYRKRAL</sequence>
<dbReference type="AlphaFoldDB" id="A0A366IKB0"/>
<dbReference type="Proteomes" id="UP000253509">
    <property type="component" value="Unassembled WGS sequence"/>
</dbReference>
<dbReference type="RefSeq" id="WP_113904070.1">
    <property type="nucleotide sequence ID" value="NZ_QNSB01000005.1"/>
</dbReference>
<comment type="caution">
    <text evidence="1">The sequence shown here is derived from an EMBL/GenBank/DDBJ whole genome shotgun (WGS) entry which is preliminary data.</text>
</comment>